<name>A0A9X3NFT4_9ACTN</name>
<accession>A0A9X3NFT4</accession>
<dbReference type="EMBL" id="JAPDDP010000161">
    <property type="protein sequence ID" value="MDA0185818.1"/>
    <property type="molecule type" value="Genomic_DNA"/>
</dbReference>
<sequence length="232" mass="24710">MRELVEEWLGLAGRAGVRPPPELAPALLDYAEARPERHTSVLEAVGPLALWLAAREPRWAYALPADDGVWKAGTPDERHALLVRRRREDPAAARELLASTWAEETWEDREAFLGELELGLTDADEPLLEAALDDRRKPVRDVAAELLARLPGSAFAARAAAAVRPLLRVEAGELVVTLPDAQGRGRRSERLTAMIAAAPLATWVEGETAVAASDGAAAAAAGDDGRAAAAGD</sequence>
<keyword evidence="2" id="KW-1185">Reference proteome</keyword>
<proteinExistence type="predicted"/>
<protein>
    <submittedName>
        <fullName evidence="1">DUF5691 domain-containing protein</fullName>
    </submittedName>
</protein>
<dbReference type="Pfam" id="PF18944">
    <property type="entry name" value="DUF5691"/>
    <property type="match status" value="1"/>
</dbReference>
<feature type="non-terminal residue" evidence="1">
    <location>
        <position position="232"/>
    </location>
</feature>
<reference evidence="1" key="1">
    <citation type="submission" date="2022-10" db="EMBL/GenBank/DDBJ databases">
        <title>The WGS of Solirubrobacter phytolaccae KCTC 29190.</title>
        <authorList>
            <person name="Jiang Z."/>
        </authorList>
    </citation>
    <scope>NUCLEOTIDE SEQUENCE</scope>
    <source>
        <strain evidence="1">KCTC 29190</strain>
    </source>
</reference>
<organism evidence="1 2">
    <name type="scientific">Solirubrobacter phytolaccae</name>
    <dbReference type="NCBI Taxonomy" id="1404360"/>
    <lineage>
        <taxon>Bacteria</taxon>
        <taxon>Bacillati</taxon>
        <taxon>Actinomycetota</taxon>
        <taxon>Thermoleophilia</taxon>
        <taxon>Solirubrobacterales</taxon>
        <taxon>Solirubrobacteraceae</taxon>
        <taxon>Solirubrobacter</taxon>
    </lineage>
</organism>
<gene>
    <name evidence="1" type="ORF">OJ997_36275</name>
</gene>
<dbReference type="InterPro" id="IPR043746">
    <property type="entry name" value="DUF5691"/>
</dbReference>
<comment type="caution">
    <text evidence="1">The sequence shown here is derived from an EMBL/GenBank/DDBJ whole genome shotgun (WGS) entry which is preliminary data.</text>
</comment>
<evidence type="ECO:0000313" key="1">
    <source>
        <dbReference type="EMBL" id="MDA0185818.1"/>
    </source>
</evidence>
<evidence type="ECO:0000313" key="2">
    <source>
        <dbReference type="Proteomes" id="UP001147653"/>
    </source>
</evidence>
<dbReference type="Proteomes" id="UP001147653">
    <property type="component" value="Unassembled WGS sequence"/>
</dbReference>
<dbReference type="AlphaFoldDB" id="A0A9X3NFT4"/>